<comment type="caution">
    <text evidence="2">The sequence shown here is derived from an EMBL/GenBank/DDBJ whole genome shotgun (WGS) entry which is preliminary data.</text>
</comment>
<evidence type="ECO:0000313" key="3">
    <source>
        <dbReference type="Proteomes" id="UP001159387"/>
    </source>
</evidence>
<dbReference type="SUPFAM" id="SSF55781">
    <property type="entry name" value="GAF domain-like"/>
    <property type="match status" value="1"/>
</dbReference>
<sequence>MSYLIYASETANERVYQLKLGVNTIGRQIDNTIVLLEETVSRHHAQIFVTHNSVTIKDCGSSNHTFVNQVQVDVCQLSGGDQVMCGTATFKFVHHLTTSRLKDIDDQESLGEKFKQIPLPQTPNQLENLLGKNSKNQSIVNLDTDNNQQRPVNKLKILLEVSKQLCSPDEPDQLLQKILDLLFQIMGIDRAVILLLDEESQQIEPKAVKLRDHVHSSQEFYSRKIVNVAYKSGDAIISQDPKGDERFHGSVSILLDRIQNCMCVPLKNHQETMGVLYVDNLSPLVRYTEEDLDFLTALANQAAAAIHLSREFYKREQKLKQQVLELQIKIDESKKEEEVAEIIEGDFFQSLQQRAEQLRKNNNLT</sequence>
<dbReference type="InterPro" id="IPR029016">
    <property type="entry name" value="GAF-like_dom_sf"/>
</dbReference>
<keyword evidence="3" id="KW-1185">Reference proteome</keyword>
<dbReference type="EMBL" id="JANQDH010000025">
    <property type="protein sequence ID" value="MDH6059589.1"/>
    <property type="molecule type" value="Genomic_DNA"/>
</dbReference>
<dbReference type="InterPro" id="IPR003018">
    <property type="entry name" value="GAF"/>
</dbReference>
<protein>
    <submittedName>
        <fullName evidence="2">GAF domain-containing protein</fullName>
    </submittedName>
</protein>
<proteinExistence type="predicted"/>
<dbReference type="Gene3D" id="3.30.450.40">
    <property type="match status" value="1"/>
</dbReference>
<feature type="domain" description="FHA" evidence="1">
    <location>
        <begin position="23"/>
        <end position="72"/>
    </location>
</feature>
<dbReference type="SMART" id="SM00240">
    <property type="entry name" value="FHA"/>
    <property type="match status" value="1"/>
</dbReference>
<dbReference type="AlphaFoldDB" id="A0AA43GPZ3"/>
<dbReference type="SMART" id="SM00065">
    <property type="entry name" value="GAF"/>
    <property type="match status" value="1"/>
</dbReference>
<dbReference type="PROSITE" id="PS50006">
    <property type="entry name" value="FHA_DOMAIN"/>
    <property type="match status" value="1"/>
</dbReference>
<dbReference type="Proteomes" id="UP001159387">
    <property type="component" value="Unassembled WGS sequence"/>
</dbReference>
<organism evidence="2 3">
    <name type="scientific">Chrysosporum bergii ANA360D</name>
    <dbReference type="NCBI Taxonomy" id="617107"/>
    <lineage>
        <taxon>Bacteria</taxon>
        <taxon>Bacillati</taxon>
        <taxon>Cyanobacteriota</taxon>
        <taxon>Cyanophyceae</taxon>
        <taxon>Nostocales</taxon>
        <taxon>Nodulariaceae</taxon>
        <taxon>Chrysosporum</taxon>
    </lineage>
</organism>
<dbReference type="InterPro" id="IPR000253">
    <property type="entry name" value="FHA_dom"/>
</dbReference>
<evidence type="ECO:0000259" key="1">
    <source>
        <dbReference type="PROSITE" id="PS50006"/>
    </source>
</evidence>
<dbReference type="RefSeq" id="WP_280653601.1">
    <property type="nucleotide sequence ID" value="NZ_JANQDH010000025.1"/>
</dbReference>
<dbReference type="SUPFAM" id="SSF49879">
    <property type="entry name" value="SMAD/FHA domain"/>
    <property type="match status" value="1"/>
</dbReference>
<dbReference type="InterPro" id="IPR008984">
    <property type="entry name" value="SMAD_FHA_dom_sf"/>
</dbReference>
<gene>
    <name evidence="2" type="ORF">NWP17_03900</name>
</gene>
<accession>A0AA43GPZ3</accession>
<name>A0AA43GPZ3_9CYAN</name>
<evidence type="ECO:0000313" key="2">
    <source>
        <dbReference type="EMBL" id="MDH6059589.1"/>
    </source>
</evidence>
<reference evidence="2 3" key="1">
    <citation type="journal article" date="2023" name="J. Phycol.">
        <title>Chrysosporum ovalisporum is synonymous with the true-branching cyanobacterium Umezakia natans (Nostocales/Aphanizomenonaceae).</title>
        <authorList>
            <person name="McGregor G.B."/>
            <person name="Sendall B.C."/>
            <person name="Niiyama Y."/>
            <person name="Tuji A."/>
            <person name="Willis A."/>
        </authorList>
    </citation>
    <scope>NUCLEOTIDE SEQUENCE [LARGE SCALE GENOMIC DNA]</scope>
    <source>
        <strain evidence="2 3">ANA360D</strain>
    </source>
</reference>
<dbReference type="Pfam" id="PF01590">
    <property type="entry name" value="GAF"/>
    <property type="match status" value="1"/>
</dbReference>
<dbReference type="Pfam" id="PF00498">
    <property type="entry name" value="FHA"/>
    <property type="match status" value="1"/>
</dbReference>
<dbReference type="Gene3D" id="2.60.200.20">
    <property type="match status" value="1"/>
</dbReference>
<dbReference type="CDD" id="cd00060">
    <property type="entry name" value="FHA"/>
    <property type="match status" value="1"/>
</dbReference>